<keyword evidence="2" id="KW-0496">Mitochondrion</keyword>
<sequence>MTDGDGTFNVYTNMKNKKVIFTYKITLMSKNAQLLYKIKSYLGVGSVSYTDKNHPNLVSYLIRDRKLLLNNLIPIFDKYPLLTSKRFSYLKFKSCLLLSQDNNLSQMDKLNKINEIKNLTLNDNYISDAWYSIVKHIKNVEGIKNNNMTINPKVTYPYILSEQGVIKKNPSTVFSGWCFEEWYFNINYDKLNTENIEKIMTKSWLIGFTEAEGSFFIVNKSSTRLIHSFGMTQKLDYIVLYSIKLLLNINNKIQNKSNYYKLETTNSKDIEYIMKYFRYSNYTSKFLGMKSFEFKIWMRSYSKYKNNYNKLNTMREIMRKYRHNV</sequence>
<evidence type="ECO:0000313" key="3">
    <source>
        <dbReference type="EMBL" id="APD15080.1"/>
    </source>
</evidence>
<geneLocation type="mitochondrion" evidence="2"/>
<dbReference type="GO" id="GO:0004519">
    <property type="term" value="F:endonuclease activity"/>
    <property type="evidence" value="ECO:0007669"/>
    <property type="project" value="InterPro"/>
</dbReference>
<dbReference type="InterPro" id="IPR051289">
    <property type="entry name" value="LAGLIDADG_Endonuclease"/>
</dbReference>
<evidence type="ECO:0000313" key="4">
    <source>
        <dbReference type="EMBL" id="ATV99312.1"/>
    </source>
</evidence>
<dbReference type="SUPFAM" id="SSF55608">
    <property type="entry name" value="Homing endonucleases"/>
    <property type="match status" value="2"/>
</dbReference>
<protein>
    <recommendedName>
        <fullName evidence="1">Homing endonuclease LAGLIDADG domain-containing protein</fullName>
    </recommendedName>
</protein>
<dbReference type="InterPro" id="IPR004860">
    <property type="entry name" value="LAGLIDADG_dom"/>
</dbReference>
<name>A0A2D0W3M8_9SACH</name>
<organism evidence="2">
    <name type="scientific">Torulaspora quercuum</name>
    <dbReference type="NCBI Taxonomy" id="1143185"/>
    <lineage>
        <taxon>Eukaryota</taxon>
        <taxon>Fungi</taxon>
        <taxon>Dikarya</taxon>
        <taxon>Ascomycota</taxon>
        <taxon>Saccharomycotina</taxon>
        <taxon>Saccharomycetes</taxon>
        <taxon>Saccharomycetales</taxon>
        <taxon>Saccharomycetaceae</taxon>
        <taxon>Torulaspora</taxon>
    </lineage>
</organism>
<dbReference type="InterPro" id="IPR027434">
    <property type="entry name" value="Homing_endonucl"/>
</dbReference>
<proteinExistence type="predicted"/>
<dbReference type="EMBL" id="KY989230">
    <property type="protein sequence ID" value="ATV99312.1"/>
    <property type="molecule type" value="Genomic_DNA"/>
</dbReference>
<dbReference type="GeneID" id="35198633"/>
<dbReference type="RefSeq" id="YP_009444457.1">
    <property type="nucleotide sequence ID" value="NC_036375.1"/>
</dbReference>
<dbReference type="EMBL" id="KU920677">
    <property type="protein sequence ID" value="APD15080.1"/>
    <property type="molecule type" value="Genomic_DNA"/>
</dbReference>
<dbReference type="Pfam" id="PF00961">
    <property type="entry name" value="LAGLIDADG_1"/>
    <property type="match status" value="2"/>
</dbReference>
<dbReference type="AlphaFoldDB" id="A0A2D0W3M8"/>
<gene>
    <name evidence="2" type="primary">orf325</name>
</gene>
<accession>A0A2D0W3M8</accession>
<feature type="domain" description="Homing endonuclease LAGLIDADG" evidence="1">
    <location>
        <begin position="2"/>
        <end position="95"/>
    </location>
</feature>
<dbReference type="PANTHER" id="PTHR36181:SF2">
    <property type="entry name" value="INTRON-ENCODED ENDONUCLEASE AI3-RELATED"/>
    <property type="match status" value="1"/>
</dbReference>
<dbReference type="PANTHER" id="PTHR36181">
    <property type="entry name" value="INTRON-ENCODED ENDONUCLEASE AI3-RELATED"/>
    <property type="match status" value="1"/>
</dbReference>
<dbReference type="EMBL" id="KU920676">
    <property type="protein sequence ID" value="APD15063.1"/>
    <property type="molecule type" value="Genomic_DNA"/>
</dbReference>
<evidence type="ECO:0000259" key="1">
    <source>
        <dbReference type="Pfam" id="PF00961"/>
    </source>
</evidence>
<evidence type="ECO:0000313" key="2">
    <source>
        <dbReference type="EMBL" id="APD15063.1"/>
    </source>
</evidence>
<reference evidence="2" key="1">
    <citation type="journal article" date="2017" name="Genome Biol. Evol.">
        <title>Genetic Drift and Indel Mutation in the Evolution of Yeast Mitochondrial Genome Size.</title>
        <authorList>
            <person name="Xiao S."/>
            <person name="Nguyen D.T."/>
            <person name="Wu B."/>
            <person name="Hao W."/>
        </authorList>
    </citation>
    <scope>NUCLEOTIDE SEQUENCE</scope>
    <source>
        <strain evidence="3">17YF</strain>
        <strain evidence="4">XZ-129</strain>
        <strain evidence="2">XZ-46A</strain>
    </source>
</reference>
<dbReference type="GO" id="GO:0005739">
    <property type="term" value="C:mitochondrion"/>
    <property type="evidence" value="ECO:0007669"/>
    <property type="project" value="UniProtKB-ARBA"/>
</dbReference>
<dbReference type="Gene3D" id="3.10.28.10">
    <property type="entry name" value="Homing endonucleases"/>
    <property type="match status" value="2"/>
</dbReference>
<feature type="domain" description="Homing endonuclease LAGLIDADG" evidence="1">
    <location>
        <begin position="205"/>
        <end position="292"/>
    </location>
</feature>